<reference evidence="6" key="1">
    <citation type="submission" date="2017-11" db="EMBL/GenBank/DDBJ databases">
        <title>The complete genome sequence of Sphingopyxis pomeranensis sp. nov. strain WS5A3p.</title>
        <authorList>
            <person name="Kaminski M.A."/>
        </authorList>
    </citation>
    <scope>NUCLEOTIDE SEQUENCE [LARGE SCALE GENOMIC DNA]</scope>
    <source>
        <strain evidence="6">WS5A3p</strain>
    </source>
</reference>
<dbReference type="PROSITE" id="PS50995">
    <property type="entry name" value="HTH_MARR_2"/>
    <property type="match status" value="1"/>
</dbReference>
<dbReference type="GO" id="GO:0003700">
    <property type="term" value="F:DNA-binding transcription factor activity"/>
    <property type="evidence" value="ECO:0007669"/>
    <property type="project" value="InterPro"/>
</dbReference>
<evidence type="ECO:0000256" key="1">
    <source>
        <dbReference type="ARBA" id="ARBA00023015"/>
    </source>
</evidence>
<keyword evidence="6" id="KW-1185">Reference proteome</keyword>
<comment type="caution">
    <text evidence="5">The sequence shown here is derived from an EMBL/GenBank/DDBJ whole genome shotgun (WGS) entry which is preliminary data.</text>
</comment>
<dbReference type="InterPro" id="IPR036388">
    <property type="entry name" value="WH-like_DNA-bd_sf"/>
</dbReference>
<sequence>MTNAGPRSWSDYWAFEDSLGYLARLIFRSFSRLRETRTIDHGISAGQWIFLRQLWRGDGISQRELSRQLALRDATTTIALRGLEEASLVRRRVNQHDRREILVFLTPRARQLQTLLLSVTAEVQSLATGGFSDQETEILRSLLLRVIANLAREDVDIR</sequence>
<dbReference type="Pfam" id="PF01047">
    <property type="entry name" value="MarR"/>
    <property type="match status" value="1"/>
</dbReference>
<dbReference type="SUPFAM" id="SSF46785">
    <property type="entry name" value="Winged helix' DNA-binding domain"/>
    <property type="match status" value="1"/>
</dbReference>
<evidence type="ECO:0000313" key="5">
    <source>
        <dbReference type="EMBL" id="PQM27687.1"/>
    </source>
</evidence>
<evidence type="ECO:0000313" key="6">
    <source>
        <dbReference type="Proteomes" id="UP000238954"/>
    </source>
</evidence>
<dbReference type="GO" id="GO:0003677">
    <property type="term" value="F:DNA binding"/>
    <property type="evidence" value="ECO:0007669"/>
    <property type="project" value="UniProtKB-KW"/>
</dbReference>
<dbReference type="InterPro" id="IPR036390">
    <property type="entry name" value="WH_DNA-bd_sf"/>
</dbReference>
<dbReference type="OrthoDB" id="511972at2"/>
<accession>A0A2S8B5Q5</accession>
<dbReference type="RefSeq" id="WP_105997948.1">
    <property type="nucleotide sequence ID" value="NZ_CM009578.1"/>
</dbReference>
<dbReference type="PANTHER" id="PTHR42756:SF1">
    <property type="entry name" value="TRANSCRIPTIONAL REPRESSOR OF EMRAB OPERON"/>
    <property type="match status" value="1"/>
</dbReference>
<keyword evidence="1" id="KW-0805">Transcription regulation</keyword>
<protein>
    <submittedName>
        <fullName evidence="5">MarR family transcriptional regulator</fullName>
    </submittedName>
</protein>
<dbReference type="EMBL" id="PHFW01000002">
    <property type="protein sequence ID" value="PQM27687.1"/>
    <property type="molecule type" value="Genomic_DNA"/>
</dbReference>
<dbReference type="InterPro" id="IPR000835">
    <property type="entry name" value="HTH_MarR-typ"/>
</dbReference>
<dbReference type="AlphaFoldDB" id="A0A2S8B5Q5"/>
<dbReference type="PRINTS" id="PR00598">
    <property type="entry name" value="HTHMARR"/>
</dbReference>
<evidence type="ECO:0000259" key="4">
    <source>
        <dbReference type="PROSITE" id="PS50995"/>
    </source>
</evidence>
<evidence type="ECO:0000256" key="3">
    <source>
        <dbReference type="ARBA" id="ARBA00023163"/>
    </source>
</evidence>
<organism evidence="5 6">
    <name type="scientific">Sphingopyxis lindanitolerans</name>
    <dbReference type="NCBI Taxonomy" id="2054227"/>
    <lineage>
        <taxon>Bacteria</taxon>
        <taxon>Pseudomonadati</taxon>
        <taxon>Pseudomonadota</taxon>
        <taxon>Alphaproteobacteria</taxon>
        <taxon>Sphingomonadales</taxon>
        <taxon>Sphingomonadaceae</taxon>
        <taxon>Sphingopyxis</taxon>
    </lineage>
</organism>
<dbReference type="PANTHER" id="PTHR42756">
    <property type="entry name" value="TRANSCRIPTIONAL REGULATOR, MARR"/>
    <property type="match status" value="1"/>
</dbReference>
<evidence type="ECO:0000256" key="2">
    <source>
        <dbReference type="ARBA" id="ARBA00023125"/>
    </source>
</evidence>
<gene>
    <name evidence="5" type="ORF">CVO77_03710</name>
</gene>
<dbReference type="SMART" id="SM00347">
    <property type="entry name" value="HTH_MARR"/>
    <property type="match status" value="1"/>
</dbReference>
<proteinExistence type="predicted"/>
<keyword evidence="3" id="KW-0804">Transcription</keyword>
<dbReference type="Gene3D" id="1.10.10.10">
    <property type="entry name" value="Winged helix-like DNA-binding domain superfamily/Winged helix DNA-binding domain"/>
    <property type="match status" value="1"/>
</dbReference>
<name>A0A2S8B5Q5_9SPHN</name>
<feature type="domain" description="HTH marR-type" evidence="4">
    <location>
        <begin position="16"/>
        <end position="148"/>
    </location>
</feature>
<dbReference type="Proteomes" id="UP000238954">
    <property type="component" value="Chromosome"/>
</dbReference>
<keyword evidence="2" id="KW-0238">DNA-binding</keyword>